<dbReference type="InterPro" id="IPR019099">
    <property type="entry name" value="Uncharacterised_PGPGW_TM"/>
</dbReference>
<evidence type="ECO:0000259" key="7">
    <source>
        <dbReference type="Pfam" id="PF14378"/>
    </source>
</evidence>
<feature type="transmembrane region" description="Helical" evidence="6">
    <location>
        <begin position="118"/>
        <end position="136"/>
    </location>
</feature>
<feature type="transmembrane region" description="Helical" evidence="6">
    <location>
        <begin position="200"/>
        <end position="221"/>
    </location>
</feature>
<feature type="transmembrane region" description="Helical" evidence="6">
    <location>
        <begin position="148"/>
        <end position="166"/>
    </location>
</feature>
<evidence type="ECO:0000256" key="3">
    <source>
        <dbReference type="ARBA" id="ARBA00022989"/>
    </source>
</evidence>
<dbReference type="CDD" id="cd03386">
    <property type="entry name" value="PAP2_Aur1_like"/>
    <property type="match status" value="1"/>
</dbReference>
<dbReference type="Proteomes" id="UP000277671">
    <property type="component" value="Unassembled WGS sequence"/>
</dbReference>
<evidence type="ECO:0000256" key="5">
    <source>
        <dbReference type="SAM" id="MobiDB-lite"/>
    </source>
</evidence>
<dbReference type="RefSeq" id="WP_121153465.1">
    <property type="nucleotide sequence ID" value="NZ_RBKT01000001.1"/>
</dbReference>
<evidence type="ECO:0000256" key="6">
    <source>
        <dbReference type="SAM" id="Phobius"/>
    </source>
</evidence>
<dbReference type="PANTHER" id="PTHR31310:SF7">
    <property type="entry name" value="PA-PHOSPHATASE RELATED-FAMILY PROTEIN DDB_G0268928"/>
    <property type="match status" value="1"/>
</dbReference>
<organism evidence="8 9">
    <name type="scientific">Micromonospora pisi</name>
    <dbReference type="NCBI Taxonomy" id="589240"/>
    <lineage>
        <taxon>Bacteria</taxon>
        <taxon>Bacillati</taxon>
        <taxon>Actinomycetota</taxon>
        <taxon>Actinomycetes</taxon>
        <taxon>Micromonosporales</taxon>
        <taxon>Micromonosporaceae</taxon>
        <taxon>Micromonospora</taxon>
    </lineage>
</organism>
<feature type="transmembrane region" description="Helical" evidence="6">
    <location>
        <begin position="357"/>
        <end position="374"/>
    </location>
</feature>
<feature type="region of interest" description="Disordered" evidence="5">
    <location>
        <begin position="293"/>
        <end position="327"/>
    </location>
</feature>
<comment type="subcellular location">
    <subcellularLocation>
        <location evidence="1">Membrane</location>
        <topology evidence="1">Multi-pass membrane protein</topology>
    </subcellularLocation>
</comment>
<proteinExistence type="predicted"/>
<keyword evidence="4 6" id="KW-0472">Membrane</keyword>
<dbReference type="AlphaFoldDB" id="A0A495JA72"/>
<feature type="transmembrane region" description="Helical" evidence="6">
    <location>
        <begin position="252"/>
        <end position="268"/>
    </location>
</feature>
<dbReference type="InterPro" id="IPR052185">
    <property type="entry name" value="IPC_Synthase-Related"/>
</dbReference>
<evidence type="ECO:0000313" key="9">
    <source>
        <dbReference type="Proteomes" id="UP000277671"/>
    </source>
</evidence>
<keyword evidence="3 6" id="KW-1133">Transmembrane helix</keyword>
<dbReference type="InterPro" id="IPR026841">
    <property type="entry name" value="Aur1/Ipt1"/>
</dbReference>
<keyword evidence="2 6" id="KW-0812">Transmembrane</keyword>
<feature type="compositionally biased region" description="Basic residues" evidence="5">
    <location>
        <begin position="298"/>
        <end position="307"/>
    </location>
</feature>
<sequence length="404" mass="44576">MSRAAPLAQLGPAPARHLLDVAPPRLATDGTRTARRYGPVPAHRRATRPRALRELILVATLWVGYNLGRLLADGHVPTATANGHRVWDLERTLHLPDEASVQHWLSRSEPLIRAANGYYAYLHFPATAAFLVWLYLRRPGYYRWARNSLATLTGAALVVHLLFPLAPPRMLAGTGLVDTAARYGPSVYGPPSADDLTNQYAAMPSLHVGWALLVATGLIIATRTRWRWLWLLHPAITLTVVVATANHYWLDGVVAGAIVAVIPFLLPVPQRDTAARASWPGTAHTWLHRRGVPGMMSRRGRPGHRAPRHGDRPGHRPARRGGGSGRGRALRRIGIAVTGGVIILAGLLMLVLPGPGWLTIFAGLSLLGREFPWAKRLADRPRRGLVRLRDRWRESSARRRSRAR</sequence>
<name>A0A495JA72_9ACTN</name>
<feature type="transmembrane region" description="Helical" evidence="6">
    <location>
        <begin position="228"/>
        <end position="246"/>
    </location>
</feature>
<keyword evidence="9" id="KW-1185">Reference proteome</keyword>
<comment type="caution">
    <text evidence="8">The sequence shown here is derived from an EMBL/GenBank/DDBJ whole genome shotgun (WGS) entry which is preliminary data.</text>
</comment>
<dbReference type="OrthoDB" id="9810950at2"/>
<feature type="domain" description="Inositolphosphotransferase Aur1/Ipt1" evidence="7">
    <location>
        <begin position="85"/>
        <end position="265"/>
    </location>
</feature>
<dbReference type="Pfam" id="PF09656">
    <property type="entry name" value="PGPGW"/>
    <property type="match status" value="1"/>
</dbReference>
<evidence type="ECO:0000256" key="2">
    <source>
        <dbReference type="ARBA" id="ARBA00022692"/>
    </source>
</evidence>
<protein>
    <submittedName>
        <fullName evidence="8">Uncharacterized protein (TIGR02611 family)</fullName>
    </submittedName>
</protein>
<gene>
    <name evidence="8" type="ORF">BDK92_0036</name>
</gene>
<evidence type="ECO:0000313" key="8">
    <source>
        <dbReference type="EMBL" id="RKR85827.1"/>
    </source>
</evidence>
<dbReference type="Pfam" id="PF14378">
    <property type="entry name" value="PAP2_3"/>
    <property type="match status" value="1"/>
</dbReference>
<reference evidence="8 9" key="1">
    <citation type="submission" date="2018-10" db="EMBL/GenBank/DDBJ databases">
        <title>Sequencing the genomes of 1000 actinobacteria strains.</title>
        <authorList>
            <person name="Klenk H.-P."/>
        </authorList>
    </citation>
    <scope>NUCLEOTIDE SEQUENCE [LARGE SCALE GENOMIC DNA]</scope>
    <source>
        <strain evidence="8 9">DSM 45175</strain>
    </source>
</reference>
<dbReference type="EMBL" id="RBKT01000001">
    <property type="protein sequence ID" value="RKR85827.1"/>
    <property type="molecule type" value="Genomic_DNA"/>
</dbReference>
<accession>A0A495JA72</accession>
<dbReference type="GO" id="GO:0016020">
    <property type="term" value="C:membrane"/>
    <property type="evidence" value="ECO:0007669"/>
    <property type="project" value="UniProtKB-SubCell"/>
</dbReference>
<evidence type="ECO:0000256" key="4">
    <source>
        <dbReference type="ARBA" id="ARBA00023136"/>
    </source>
</evidence>
<feature type="transmembrane region" description="Helical" evidence="6">
    <location>
        <begin position="329"/>
        <end position="351"/>
    </location>
</feature>
<evidence type="ECO:0000256" key="1">
    <source>
        <dbReference type="ARBA" id="ARBA00004141"/>
    </source>
</evidence>
<dbReference type="PANTHER" id="PTHR31310">
    <property type="match status" value="1"/>
</dbReference>